<dbReference type="KEGG" id="tfl:RPIT_01340"/>
<name>A0A1Q2CBZ3_9ACTN</name>
<evidence type="ECO:0000313" key="2">
    <source>
        <dbReference type="Proteomes" id="UP000188324"/>
    </source>
</evidence>
<dbReference type="STRING" id="1610493.RPIT_01340"/>
<dbReference type="AlphaFoldDB" id="A0A1Q2CBZ3"/>
<reference evidence="1 2" key="1">
    <citation type="journal article" date="2016" name="Int. J. Syst. Evol. Microbiol.">
        <title>Tessaracoccus flavus sp. nov., isolated from the drainage system of a lindane-producing factory.</title>
        <authorList>
            <person name="Kumari R."/>
            <person name="Singh P."/>
            <person name="Schumann P."/>
            <person name="Lal R."/>
        </authorList>
    </citation>
    <scope>NUCLEOTIDE SEQUENCE [LARGE SCALE GENOMIC DNA]</scope>
    <source>
        <strain evidence="1 2">RP1T</strain>
    </source>
</reference>
<keyword evidence="2" id="KW-1185">Reference proteome</keyword>
<organism evidence="1 2">
    <name type="scientific">Tessaracoccus flavus</name>
    <dbReference type="NCBI Taxonomy" id="1610493"/>
    <lineage>
        <taxon>Bacteria</taxon>
        <taxon>Bacillati</taxon>
        <taxon>Actinomycetota</taxon>
        <taxon>Actinomycetes</taxon>
        <taxon>Propionibacteriales</taxon>
        <taxon>Propionibacteriaceae</taxon>
        <taxon>Tessaracoccus</taxon>
    </lineage>
</organism>
<evidence type="ECO:0000313" key="1">
    <source>
        <dbReference type="EMBL" id="AQP43626.1"/>
    </source>
</evidence>
<accession>A0A1Q2CBZ3</accession>
<gene>
    <name evidence="1" type="ORF">RPIT_01340</name>
</gene>
<sequence length="127" mass="13420">MPQPTPQGGPWTTVGETYSDAAAVAGASLLPESFRAFLGQRLGVEDEAGCTMTEVEVKTVHRDGFVFGSEAGTCGSAQTVWGITEGAWHYIVAFQDVMPCRDLELNGIPTGAEGLRCMDDSGAAKDY</sequence>
<proteinExistence type="predicted"/>
<dbReference type="Proteomes" id="UP000188324">
    <property type="component" value="Chromosome"/>
</dbReference>
<dbReference type="EMBL" id="CP019605">
    <property type="protein sequence ID" value="AQP43626.1"/>
    <property type="molecule type" value="Genomic_DNA"/>
</dbReference>
<protein>
    <submittedName>
        <fullName evidence="1">Uncharacterized protein</fullName>
    </submittedName>
</protein>